<feature type="transmembrane region" description="Helical" evidence="11">
    <location>
        <begin position="54"/>
        <end position="81"/>
    </location>
</feature>
<evidence type="ECO:0000256" key="5">
    <source>
        <dbReference type="ARBA" id="ARBA00023040"/>
    </source>
</evidence>
<dbReference type="InterPro" id="IPR000276">
    <property type="entry name" value="GPCR_Rhodpsn"/>
</dbReference>
<keyword evidence="7 9" id="KW-0675">Receptor</keyword>
<evidence type="ECO:0000256" key="6">
    <source>
        <dbReference type="ARBA" id="ARBA00023136"/>
    </source>
</evidence>
<evidence type="ECO:0000256" key="11">
    <source>
        <dbReference type="SAM" id="Phobius"/>
    </source>
</evidence>
<keyword evidence="3 9" id="KW-0812">Transmembrane</keyword>
<evidence type="ECO:0000256" key="1">
    <source>
        <dbReference type="ARBA" id="ARBA00004651"/>
    </source>
</evidence>
<keyword evidence="8 9" id="KW-0807">Transducer</keyword>
<comment type="similarity">
    <text evidence="9">Belongs to the G-protein coupled receptor 1 family.</text>
</comment>
<reference evidence="13" key="1">
    <citation type="submission" date="2021-03" db="EMBL/GenBank/DDBJ databases">
        <authorList>
            <person name="Bekaert M."/>
        </authorList>
    </citation>
    <scope>NUCLEOTIDE SEQUENCE</scope>
</reference>
<evidence type="ECO:0000256" key="4">
    <source>
        <dbReference type="ARBA" id="ARBA00022989"/>
    </source>
</evidence>
<dbReference type="Proteomes" id="UP000683360">
    <property type="component" value="Unassembled WGS sequence"/>
</dbReference>
<feature type="transmembrane region" description="Helical" evidence="11">
    <location>
        <begin position="173"/>
        <end position="192"/>
    </location>
</feature>
<feature type="transmembrane region" description="Helical" evidence="11">
    <location>
        <begin position="259"/>
        <end position="280"/>
    </location>
</feature>
<evidence type="ECO:0000313" key="13">
    <source>
        <dbReference type="EMBL" id="CAG2253009.1"/>
    </source>
</evidence>
<dbReference type="InterPro" id="IPR017452">
    <property type="entry name" value="GPCR_Rhodpsn_7TM"/>
</dbReference>
<dbReference type="PANTHER" id="PTHR24228">
    <property type="entry name" value="B2 BRADYKININ RECEPTOR/ANGIOTENSIN II RECEPTOR"/>
    <property type="match status" value="1"/>
</dbReference>
<feature type="transmembrane region" description="Helical" evidence="11">
    <location>
        <begin position="93"/>
        <end position="115"/>
    </location>
</feature>
<dbReference type="GO" id="GO:0004930">
    <property type="term" value="F:G protein-coupled receptor activity"/>
    <property type="evidence" value="ECO:0007669"/>
    <property type="project" value="UniProtKB-KW"/>
</dbReference>
<dbReference type="PANTHER" id="PTHR24228:SF74">
    <property type="entry name" value="G-PROTEIN COUPLED RECEPTORS FAMILY 1 PROFILE DOMAIN-CONTAINING PROTEIN"/>
    <property type="match status" value="1"/>
</dbReference>
<dbReference type="Pfam" id="PF00001">
    <property type="entry name" value="7tm_1"/>
    <property type="match status" value="2"/>
</dbReference>
<dbReference type="SMART" id="SM01381">
    <property type="entry name" value="7TM_GPCR_Srsx"/>
    <property type="match status" value="1"/>
</dbReference>
<dbReference type="PRINTS" id="PR00237">
    <property type="entry name" value="GPCRRHODOPSN"/>
</dbReference>
<keyword evidence="6 11" id="KW-0472">Membrane</keyword>
<dbReference type="AlphaFoldDB" id="A0A8S3VDP1"/>
<keyword evidence="5 9" id="KW-0297">G-protein coupled receptor</keyword>
<comment type="subcellular location">
    <subcellularLocation>
        <location evidence="1">Cell membrane</location>
        <topology evidence="1">Multi-pass membrane protein</topology>
    </subcellularLocation>
</comment>
<feature type="transmembrane region" description="Helical" evidence="11">
    <location>
        <begin position="213"/>
        <end position="239"/>
    </location>
</feature>
<dbReference type="Gene3D" id="1.20.1070.10">
    <property type="entry name" value="Rhodopsin 7-helix transmembrane proteins"/>
    <property type="match status" value="1"/>
</dbReference>
<dbReference type="OrthoDB" id="6147329at2759"/>
<dbReference type="EMBL" id="CAJPWZ010003138">
    <property type="protein sequence ID" value="CAG2253009.1"/>
    <property type="molecule type" value="Genomic_DNA"/>
</dbReference>
<keyword evidence="14" id="KW-1185">Reference proteome</keyword>
<feature type="transmembrane region" description="Helical" evidence="11">
    <location>
        <begin position="348"/>
        <end position="370"/>
    </location>
</feature>
<organism evidence="13 14">
    <name type="scientific">Mytilus edulis</name>
    <name type="common">Blue mussel</name>
    <dbReference type="NCBI Taxonomy" id="6550"/>
    <lineage>
        <taxon>Eukaryota</taxon>
        <taxon>Metazoa</taxon>
        <taxon>Spiralia</taxon>
        <taxon>Lophotrochozoa</taxon>
        <taxon>Mollusca</taxon>
        <taxon>Bivalvia</taxon>
        <taxon>Autobranchia</taxon>
        <taxon>Pteriomorphia</taxon>
        <taxon>Mytilida</taxon>
        <taxon>Mytiloidea</taxon>
        <taxon>Mytilidae</taxon>
        <taxon>Mytilinae</taxon>
        <taxon>Mytilus</taxon>
    </lineage>
</organism>
<feature type="region of interest" description="Disordered" evidence="10">
    <location>
        <begin position="435"/>
        <end position="459"/>
    </location>
</feature>
<evidence type="ECO:0000256" key="9">
    <source>
        <dbReference type="RuleBase" id="RU000688"/>
    </source>
</evidence>
<feature type="transmembrane region" description="Helical" evidence="11">
    <location>
        <begin position="319"/>
        <end position="342"/>
    </location>
</feature>
<keyword evidence="4 11" id="KW-1133">Transmembrane helix</keyword>
<accession>A0A8S3VDP1</accession>
<protein>
    <recommendedName>
        <fullName evidence="12">G-protein coupled receptors family 1 profile domain-containing protein</fullName>
    </recommendedName>
</protein>
<sequence>MIILLYIRAHIEIFNRRDTENCRPLNMEPLSNDFNLTETRPTYKTFEILVSEDAWVLLAVTLVGLVIVVGCTGNIMVILAIKKEKKLQTVSNVFVMNLAVCDLLLLGCILPFNIYTYISDGWYITSTLCKLVGFWGYTLTGIKCIEFSEDLIDYIIVPSYLSAIQYYRKPMIFNFINLFAGTTIITLTLIAFNRYKLVLDIGAYKQLYTRRNIILMLMVAWLVPALCLTPALVGIWGQFGYVPMMVTCNLLLDHRSQLFKIFLLVVRAVLPCFLIVYYYARIYHATRKSHQRIGGIGRIPSSLDVHNHAKEMHMTRMMLIIFLVFSLSYFPCTVTGMIDWNIVLSKQYHMFCQISIYLGSAANPLVYGLMNSQFRKAYRELVCCFNIYLTTYSLTSTRKSSLFNSSNQTKGKSNSRTSSDLQSGIYPLLQDKHCNSDSKPTSEDVSANNSHESVMINVSTRNEKRPTFTLV</sequence>
<dbReference type="GO" id="GO:0005886">
    <property type="term" value="C:plasma membrane"/>
    <property type="evidence" value="ECO:0007669"/>
    <property type="project" value="UniProtKB-SubCell"/>
</dbReference>
<evidence type="ECO:0000256" key="3">
    <source>
        <dbReference type="ARBA" id="ARBA00022692"/>
    </source>
</evidence>
<dbReference type="SUPFAM" id="SSF81321">
    <property type="entry name" value="Family A G protein-coupled receptor-like"/>
    <property type="match status" value="2"/>
</dbReference>
<proteinExistence type="inferred from homology"/>
<gene>
    <name evidence="13" type="ORF">MEDL_64554</name>
</gene>
<name>A0A8S3VDP1_MYTED</name>
<keyword evidence="2" id="KW-1003">Cell membrane</keyword>
<evidence type="ECO:0000256" key="7">
    <source>
        <dbReference type="ARBA" id="ARBA00023170"/>
    </source>
</evidence>
<evidence type="ECO:0000259" key="12">
    <source>
        <dbReference type="PROSITE" id="PS50262"/>
    </source>
</evidence>
<evidence type="ECO:0000313" key="14">
    <source>
        <dbReference type="Proteomes" id="UP000683360"/>
    </source>
</evidence>
<feature type="compositionally biased region" description="Polar residues" evidence="10">
    <location>
        <begin position="443"/>
        <end position="459"/>
    </location>
</feature>
<comment type="caution">
    <text evidence="13">The sequence shown here is derived from an EMBL/GenBank/DDBJ whole genome shotgun (WGS) entry which is preliminary data.</text>
</comment>
<evidence type="ECO:0000256" key="2">
    <source>
        <dbReference type="ARBA" id="ARBA00022475"/>
    </source>
</evidence>
<evidence type="ECO:0000256" key="8">
    <source>
        <dbReference type="ARBA" id="ARBA00023224"/>
    </source>
</evidence>
<evidence type="ECO:0000256" key="10">
    <source>
        <dbReference type="SAM" id="MobiDB-lite"/>
    </source>
</evidence>
<dbReference type="PROSITE" id="PS50262">
    <property type="entry name" value="G_PROTEIN_RECEP_F1_2"/>
    <property type="match status" value="1"/>
</dbReference>
<dbReference type="PROSITE" id="PS00237">
    <property type="entry name" value="G_PROTEIN_RECEP_F1_1"/>
    <property type="match status" value="1"/>
</dbReference>
<feature type="domain" description="G-protein coupled receptors family 1 profile" evidence="12">
    <location>
        <begin position="73"/>
        <end position="367"/>
    </location>
</feature>